<keyword evidence="3 7" id="KW-1133">Transmembrane helix</keyword>
<feature type="transmembrane region" description="Helical" evidence="7">
    <location>
        <begin position="190"/>
        <end position="209"/>
    </location>
</feature>
<dbReference type="PANTHER" id="PTHR42718">
    <property type="entry name" value="MAJOR FACILITATOR SUPERFAMILY MULTIDRUG TRANSPORTER MFSC"/>
    <property type="match status" value="1"/>
</dbReference>
<keyword evidence="2 7" id="KW-0812">Transmembrane</keyword>
<evidence type="ECO:0000256" key="3">
    <source>
        <dbReference type="ARBA" id="ARBA00022989"/>
    </source>
</evidence>
<dbReference type="RefSeq" id="WP_386144231.1">
    <property type="nucleotide sequence ID" value="NZ_BAAAXD010000045.1"/>
</dbReference>
<name>A0ABV5RCM9_9ACTN</name>
<reference evidence="9 10" key="1">
    <citation type="submission" date="2024-09" db="EMBL/GenBank/DDBJ databases">
        <authorList>
            <person name="Sun Q."/>
            <person name="Mori K."/>
        </authorList>
    </citation>
    <scope>NUCLEOTIDE SEQUENCE [LARGE SCALE GENOMIC DNA]</scope>
    <source>
        <strain evidence="9 10">JCM 3331</strain>
    </source>
</reference>
<accession>A0ABV5RCM9</accession>
<organism evidence="9 10">
    <name type="scientific">Streptomyces yanii</name>
    <dbReference type="NCBI Taxonomy" id="78510"/>
    <lineage>
        <taxon>Bacteria</taxon>
        <taxon>Bacillati</taxon>
        <taxon>Actinomycetota</taxon>
        <taxon>Actinomycetes</taxon>
        <taxon>Kitasatosporales</taxon>
        <taxon>Streptomycetaceae</taxon>
        <taxon>Streptomyces</taxon>
    </lineage>
</organism>
<feature type="transmembrane region" description="Helical" evidence="7">
    <location>
        <begin position="254"/>
        <end position="275"/>
    </location>
</feature>
<comment type="caution">
    <text evidence="9">The sequence shown here is derived from an EMBL/GenBank/DDBJ whole genome shotgun (WGS) entry which is preliminary data.</text>
</comment>
<feature type="region of interest" description="Disordered" evidence="6">
    <location>
        <begin position="1"/>
        <end position="24"/>
    </location>
</feature>
<evidence type="ECO:0000256" key="6">
    <source>
        <dbReference type="SAM" id="MobiDB-lite"/>
    </source>
</evidence>
<dbReference type="PRINTS" id="PR01036">
    <property type="entry name" value="TCRTETB"/>
</dbReference>
<evidence type="ECO:0000256" key="4">
    <source>
        <dbReference type="ARBA" id="ARBA00023136"/>
    </source>
</evidence>
<evidence type="ECO:0000313" key="10">
    <source>
        <dbReference type="Proteomes" id="UP001589710"/>
    </source>
</evidence>
<evidence type="ECO:0000313" key="9">
    <source>
        <dbReference type="EMBL" id="MFB9574831.1"/>
    </source>
</evidence>
<keyword evidence="5" id="KW-0046">Antibiotic resistance</keyword>
<feature type="transmembrane region" description="Helical" evidence="7">
    <location>
        <begin position="155"/>
        <end position="178"/>
    </location>
</feature>
<feature type="transmembrane region" description="Helical" evidence="7">
    <location>
        <begin position="122"/>
        <end position="143"/>
    </location>
</feature>
<dbReference type="InterPro" id="IPR020846">
    <property type="entry name" value="MFS_dom"/>
</dbReference>
<feature type="transmembrane region" description="Helical" evidence="7">
    <location>
        <begin position="229"/>
        <end position="248"/>
    </location>
</feature>
<comment type="subcellular location">
    <subcellularLocation>
        <location evidence="1">Cell membrane</location>
        <topology evidence="1">Multi-pass membrane protein</topology>
    </subcellularLocation>
</comment>
<feature type="transmembrane region" description="Helical" evidence="7">
    <location>
        <begin position="65"/>
        <end position="85"/>
    </location>
</feature>
<keyword evidence="4 7" id="KW-0472">Membrane</keyword>
<protein>
    <submittedName>
        <fullName evidence="9">MFS transporter</fullName>
    </submittedName>
</protein>
<feature type="transmembrane region" description="Helical" evidence="7">
    <location>
        <begin position="31"/>
        <end position="53"/>
    </location>
</feature>
<feature type="transmembrane region" description="Helical" evidence="7">
    <location>
        <begin position="331"/>
        <end position="350"/>
    </location>
</feature>
<evidence type="ECO:0000259" key="8">
    <source>
        <dbReference type="PROSITE" id="PS50850"/>
    </source>
</evidence>
<dbReference type="Gene3D" id="1.20.1720.10">
    <property type="entry name" value="Multidrug resistance protein D"/>
    <property type="match status" value="1"/>
</dbReference>
<feature type="domain" description="Major facilitator superfamily (MFS) profile" evidence="8">
    <location>
        <begin position="31"/>
        <end position="491"/>
    </location>
</feature>
<dbReference type="Pfam" id="PF07690">
    <property type="entry name" value="MFS_1"/>
    <property type="match status" value="1"/>
</dbReference>
<feature type="transmembrane region" description="Helical" evidence="7">
    <location>
        <begin position="362"/>
        <end position="382"/>
    </location>
</feature>
<dbReference type="CDD" id="cd17321">
    <property type="entry name" value="MFS_MMR_MDR_like"/>
    <property type="match status" value="1"/>
</dbReference>
<sequence>MTSTSEATPRSVPSKDGTTDNGVTDGRPGRLLALVLAAQFMALLDTFIVNVAAPTIRTELGASGAGLQLVVAGYTITYAVLLITGARLGGLLGHGRAHLAGLTVFTAASLACGLAADTGQLIAFRLIQGMGAAVMIPQVLSLIQRHFTGAARIRALGAYSAVLATGAAAGQVVGGVLVSADLFGAGWRPVFLVNVPIGLVLLGLGRRVLPREPRAGQAREEARARGLDLPGLVLLTAAVTLFAVPLVLGQELDWPAWSWVCLLASVVFFAGFVAYETRLAAGGGAPLIALRVLRSPGIASAALRILLVMAINAGFLFAMTLHVQGGLGYSALRAGLMFAPTAVAFGAVGLTWRRWPAGLQRVLVPGGFVLVAVASVGVGLVMRDGGDGGFMLYAALVAMGIGMSLGFSPLLTRALANVRPEDAADASGVLVTVTQLGQLIGVATFGTLYLNRLDAPGAHGFSHALWVCALALSAAAIVGVSIGLVRRRQRVDSQQG</sequence>
<evidence type="ECO:0000256" key="2">
    <source>
        <dbReference type="ARBA" id="ARBA00022692"/>
    </source>
</evidence>
<dbReference type="SUPFAM" id="SSF103473">
    <property type="entry name" value="MFS general substrate transporter"/>
    <property type="match status" value="1"/>
</dbReference>
<evidence type="ECO:0000256" key="1">
    <source>
        <dbReference type="ARBA" id="ARBA00004651"/>
    </source>
</evidence>
<feature type="transmembrane region" description="Helical" evidence="7">
    <location>
        <begin position="388"/>
        <end position="407"/>
    </location>
</feature>
<dbReference type="EMBL" id="JBHMCG010000097">
    <property type="protein sequence ID" value="MFB9574831.1"/>
    <property type="molecule type" value="Genomic_DNA"/>
</dbReference>
<dbReference type="InterPro" id="IPR011701">
    <property type="entry name" value="MFS"/>
</dbReference>
<feature type="transmembrane region" description="Helical" evidence="7">
    <location>
        <begin position="97"/>
        <end position="116"/>
    </location>
</feature>
<evidence type="ECO:0000256" key="5">
    <source>
        <dbReference type="ARBA" id="ARBA00023251"/>
    </source>
</evidence>
<feature type="transmembrane region" description="Helical" evidence="7">
    <location>
        <begin position="463"/>
        <end position="485"/>
    </location>
</feature>
<dbReference type="Proteomes" id="UP001589710">
    <property type="component" value="Unassembled WGS sequence"/>
</dbReference>
<evidence type="ECO:0000256" key="7">
    <source>
        <dbReference type="SAM" id="Phobius"/>
    </source>
</evidence>
<dbReference type="Gene3D" id="1.20.1250.20">
    <property type="entry name" value="MFS general substrate transporter like domains"/>
    <property type="match status" value="1"/>
</dbReference>
<keyword evidence="10" id="KW-1185">Reference proteome</keyword>
<dbReference type="PROSITE" id="PS50850">
    <property type="entry name" value="MFS"/>
    <property type="match status" value="1"/>
</dbReference>
<dbReference type="InterPro" id="IPR036259">
    <property type="entry name" value="MFS_trans_sf"/>
</dbReference>
<gene>
    <name evidence="9" type="ORF">ACFFTL_21700</name>
</gene>
<dbReference type="PANTHER" id="PTHR42718:SF39">
    <property type="entry name" value="ACTINORHODIN TRANSPORTER-RELATED"/>
    <property type="match status" value="1"/>
</dbReference>
<feature type="transmembrane region" description="Helical" evidence="7">
    <location>
        <begin position="428"/>
        <end position="451"/>
    </location>
</feature>
<proteinExistence type="predicted"/>
<feature type="transmembrane region" description="Helical" evidence="7">
    <location>
        <begin position="296"/>
        <end position="319"/>
    </location>
</feature>